<evidence type="ECO:0000256" key="3">
    <source>
        <dbReference type="ARBA" id="ARBA00022692"/>
    </source>
</evidence>
<evidence type="ECO:0000256" key="2">
    <source>
        <dbReference type="ARBA" id="ARBA00022475"/>
    </source>
</evidence>
<feature type="transmembrane region" description="Helical" evidence="6">
    <location>
        <begin position="44"/>
        <end position="71"/>
    </location>
</feature>
<dbReference type="PATRIC" id="fig|1196324.3.peg.328"/>
<keyword evidence="2" id="KW-1003">Cell membrane</keyword>
<feature type="transmembrane region" description="Helical" evidence="6">
    <location>
        <begin position="331"/>
        <end position="350"/>
    </location>
</feature>
<reference evidence="7 8" key="1">
    <citation type="journal article" date="2012" name="J. Bacteriol.">
        <title>Genome of Bacillus macauensis ZFHKF-1, a Long-Chain-Forming Bacterium.</title>
        <authorList>
            <person name="Cai L."/>
            <person name="Zhang T."/>
        </authorList>
    </citation>
    <scope>NUCLEOTIDE SEQUENCE [LARGE SCALE GENOMIC DNA]</scope>
    <source>
        <strain evidence="7 8">ZFHKF-1</strain>
    </source>
</reference>
<gene>
    <name evidence="7" type="ORF">A374_01659</name>
</gene>
<evidence type="ECO:0000256" key="4">
    <source>
        <dbReference type="ARBA" id="ARBA00022989"/>
    </source>
</evidence>
<dbReference type="EMBL" id="AKKV01000019">
    <property type="protein sequence ID" value="EIT86921.1"/>
    <property type="molecule type" value="Genomic_DNA"/>
</dbReference>
<dbReference type="PANTHER" id="PTHR30250:SF11">
    <property type="entry name" value="O-ANTIGEN TRANSPORTER-RELATED"/>
    <property type="match status" value="1"/>
</dbReference>
<sequence>MAIDGQQFVKNSMLTFFRQGINIVFGFVLLIVLARLLGPTGQGSYALITLLPTLLLTFLTLGMNTSSIYFISKGEVALQTVYINNLIIGLFLSLLSIGVGIFFVIFFSDLFFTATPHVLLFLCLGALPFLFLREFLQTIFQGLQDFKVFNTAIVLNQGATVIFCSVFLWMCHLGLLGAILAFMIGTILPVGYMLVLLNKKHHLRFSWRGFSKDYFRKAIAYGMKTHISNFASFLNYRLVLFLIGFFMFDAAVGIYVAAMNIGERLAIFASSVSNVLYPKIASIASEEERNRLTSLVSRTILAGTVLVACIGMLLANELIPALFGSRYEESATLLVLLFPGIALLSVEKILSNDLAGRGKPELNMYVSLWNVVFNLGLNTVLIPRFGLKGAALAATITYSFSFMVKVYVYRTVTREPFHRFLLLQKQDFKRYRTFIESRLKA</sequence>
<dbReference type="STRING" id="1196324.A374_01659"/>
<accession>I8J540</accession>
<evidence type="ECO:0000313" key="8">
    <source>
        <dbReference type="Proteomes" id="UP000004080"/>
    </source>
</evidence>
<feature type="transmembrane region" description="Helical" evidence="6">
    <location>
        <begin position="362"/>
        <end position="383"/>
    </location>
</feature>
<feature type="transmembrane region" description="Helical" evidence="6">
    <location>
        <begin position="83"/>
        <end position="106"/>
    </location>
</feature>
<dbReference type="InterPro" id="IPR050833">
    <property type="entry name" value="Poly_Biosynth_Transport"/>
</dbReference>
<feature type="transmembrane region" description="Helical" evidence="6">
    <location>
        <begin position="240"/>
        <end position="258"/>
    </location>
</feature>
<proteinExistence type="predicted"/>
<dbReference type="RefSeq" id="WP_007200433.1">
    <property type="nucleotide sequence ID" value="NZ_AKKV01000019.1"/>
</dbReference>
<dbReference type="InterPro" id="IPR002797">
    <property type="entry name" value="Polysacc_synth"/>
</dbReference>
<dbReference type="Pfam" id="PF01943">
    <property type="entry name" value="Polysacc_synt"/>
    <property type="match status" value="1"/>
</dbReference>
<comment type="caution">
    <text evidence="7">The sequence shown here is derived from an EMBL/GenBank/DDBJ whole genome shotgun (WGS) entry which is preliminary data.</text>
</comment>
<dbReference type="AlphaFoldDB" id="I8J540"/>
<feature type="transmembrane region" description="Helical" evidence="6">
    <location>
        <begin position="20"/>
        <end position="38"/>
    </location>
</feature>
<feature type="transmembrane region" description="Helical" evidence="6">
    <location>
        <begin position="118"/>
        <end position="136"/>
    </location>
</feature>
<keyword evidence="4 6" id="KW-1133">Transmembrane helix</keyword>
<evidence type="ECO:0000256" key="1">
    <source>
        <dbReference type="ARBA" id="ARBA00004651"/>
    </source>
</evidence>
<evidence type="ECO:0000256" key="6">
    <source>
        <dbReference type="SAM" id="Phobius"/>
    </source>
</evidence>
<feature type="transmembrane region" description="Helical" evidence="6">
    <location>
        <begin position="299"/>
        <end position="319"/>
    </location>
</feature>
<name>I8J540_9BACL</name>
<keyword evidence="3 6" id="KW-0812">Transmembrane</keyword>
<dbReference type="Proteomes" id="UP000004080">
    <property type="component" value="Unassembled WGS sequence"/>
</dbReference>
<organism evidence="7 8">
    <name type="scientific">Fictibacillus macauensis ZFHKF-1</name>
    <dbReference type="NCBI Taxonomy" id="1196324"/>
    <lineage>
        <taxon>Bacteria</taxon>
        <taxon>Bacillati</taxon>
        <taxon>Bacillota</taxon>
        <taxon>Bacilli</taxon>
        <taxon>Bacillales</taxon>
        <taxon>Fictibacillaceae</taxon>
        <taxon>Fictibacillus</taxon>
    </lineage>
</organism>
<feature type="transmembrane region" description="Helical" evidence="6">
    <location>
        <begin position="175"/>
        <end position="197"/>
    </location>
</feature>
<comment type="subcellular location">
    <subcellularLocation>
        <location evidence="1">Cell membrane</location>
        <topology evidence="1">Multi-pass membrane protein</topology>
    </subcellularLocation>
</comment>
<keyword evidence="5 6" id="KW-0472">Membrane</keyword>
<feature type="transmembrane region" description="Helical" evidence="6">
    <location>
        <begin position="148"/>
        <end position="169"/>
    </location>
</feature>
<dbReference type="eggNOG" id="COG2244">
    <property type="taxonomic scope" value="Bacteria"/>
</dbReference>
<protein>
    <submittedName>
        <fullName evidence="7">Uncharacterized protein</fullName>
    </submittedName>
</protein>
<evidence type="ECO:0000313" key="7">
    <source>
        <dbReference type="EMBL" id="EIT86921.1"/>
    </source>
</evidence>
<dbReference type="PANTHER" id="PTHR30250">
    <property type="entry name" value="PST FAMILY PREDICTED COLANIC ACID TRANSPORTER"/>
    <property type="match status" value="1"/>
</dbReference>
<feature type="transmembrane region" description="Helical" evidence="6">
    <location>
        <begin position="389"/>
        <end position="409"/>
    </location>
</feature>
<dbReference type="CDD" id="cd13128">
    <property type="entry name" value="MATE_Wzx_like"/>
    <property type="match status" value="1"/>
</dbReference>
<keyword evidence="8" id="KW-1185">Reference proteome</keyword>
<dbReference type="GO" id="GO:0005886">
    <property type="term" value="C:plasma membrane"/>
    <property type="evidence" value="ECO:0007669"/>
    <property type="project" value="UniProtKB-SubCell"/>
</dbReference>
<evidence type="ECO:0000256" key="5">
    <source>
        <dbReference type="ARBA" id="ARBA00023136"/>
    </source>
</evidence>